<evidence type="ECO:0000256" key="2">
    <source>
        <dbReference type="SAM" id="MobiDB-lite"/>
    </source>
</evidence>
<evidence type="ECO:0000313" key="5">
    <source>
        <dbReference type="Proteomes" id="UP000193685"/>
    </source>
</evidence>
<evidence type="ECO:0000256" key="1">
    <source>
        <dbReference type="SAM" id="Coils"/>
    </source>
</evidence>
<reference evidence="4 5" key="1">
    <citation type="submission" date="2016-07" db="EMBL/GenBank/DDBJ databases">
        <title>Pervasive Adenine N6-methylation of Active Genes in Fungi.</title>
        <authorList>
            <consortium name="DOE Joint Genome Institute"/>
            <person name="Mondo S.J."/>
            <person name="Dannebaum R.O."/>
            <person name="Kuo R.C."/>
            <person name="Labutti K."/>
            <person name="Haridas S."/>
            <person name="Kuo A."/>
            <person name="Salamov A."/>
            <person name="Ahrendt S.R."/>
            <person name="Lipzen A."/>
            <person name="Sullivan W."/>
            <person name="Andreopoulos W.B."/>
            <person name="Clum A."/>
            <person name="Lindquist E."/>
            <person name="Daum C."/>
            <person name="Ramamoorthy G.K."/>
            <person name="Gryganskyi A."/>
            <person name="Culley D."/>
            <person name="Magnuson J.K."/>
            <person name="James T.Y."/>
            <person name="O'Malley M.A."/>
            <person name="Stajich J.E."/>
            <person name="Spatafora J.W."/>
            <person name="Visel A."/>
            <person name="Grigoriev I.V."/>
        </authorList>
    </citation>
    <scope>NUCLEOTIDE SEQUENCE [LARGE SCALE GENOMIC DNA]</scope>
    <source>
        <strain evidence="4 5">12-1054</strain>
    </source>
</reference>
<keyword evidence="5" id="KW-1185">Reference proteome</keyword>
<comment type="caution">
    <text evidence="4">The sequence shown here is derived from an EMBL/GenBank/DDBJ whole genome shotgun (WGS) entry which is preliminary data.</text>
</comment>
<dbReference type="PANTHER" id="PTHR22093:SF0">
    <property type="entry name" value="LEUKOCYTE RECEPTOR CLUSTER MEMBER 1"/>
    <property type="match status" value="1"/>
</dbReference>
<sequence>MPLKLLKHKSWHVGKRENIERVRRDEAAEQARIEADEQRMQEEDARNRLALLRGRQPPAVTQTDPIHEEHADPSLTGTSKRTRKPRKRDDMVELDAQLQGKQIDPEVSDDAEKFTAGKCPPLGTAPPVSDFKFQQPWYVTRSEESEKKKARLDAARKQSSDPLVAMQAFLAQKKALEQQRVAELITDEASHIQDSSIKTKREARRRRHHHRDSSHKPRHD</sequence>
<dbReference type="Proteomes" id="UP000193685">
    <property type="component" value="Unassembled WGS sequence"/>
</dbReference>
<protein>
    <recommendedName>
        <fullName evidence="3">CBF1-interacting co-repressor CIR N-terminal domain-containing protein</fullName>
    </recommendedName>
</protein>
<organism evidence="4 5">
    <name type="scientific">Protomyces lactucae-debilis</name>
    <dbReference type="NCBI Taxonomy" id="2754530"/>
    <lineage>
        <taxon>Eukaryota</taxon>
        <taxon>Fungi</taxon>
        <taxon>Dikarya</taxon>
        <taxon>Ascomycota</taxon>
        <taxon>Taphrinomycotina</taxon>
        <taxon>Taphrinomycetes</taxon>
        <taxon>Taphrinales</taxon>
        <taxon>Protomycetaceae</taxon>
        <taxon>Protomyces</taxon>
    </lineage>
</organism>
<dbReference type="OrthoDB" id="2159131at2759"/>
<feature type="region of interest" description="Disordered" evidence="2">
    <location>
        <begin position="186"/>
        <end position="220"/>
    </location>
</feature>
<feature type="compositionally biased region" description="Basic residues" evidence="2">
    <location>
        <begin position="201"/>
        <end position="220"/>
    </location>
</feature>
<gene>
    <name evidence="4" type="ORF">BCR37DRAFT_391255</name>
</gene>
<dbReference type="SMART" id="SM01083">
    <property type="entry name" value="Cir_N"/>
    <property type="match status" value="1"/>
</dbReference>
<feature type="coiled-coil region" evidence="1">
    <location>
        <begin position="19"/>
        <end position="48"/>
    </location>
</feature>
<dbReference type="InterPro" id="IPR019339">
    <property type="entry name" value="CIR_N_dom"/>
</dbReference>
<name>A0A1Y2FQJ2_PROLT</name>
<dbReference type="GeneID" id="63787579"/>
<evidence type="ECO:0000259" key="3">
    <source>
        <dbReference type="SMART" id="SM01083"/>
    </source>
</evidence>
<dbReference type="InterPro" id="IPR039875">
    <property type="entry name" value="LENG1-like"/>
</dbReference>
<feature type="region of interest" description="Disordered" evidence="2">
    <location>
        <begin position="50"/>
        <end position="161"/>
    </location>
</feature>
<feature type="domain" description="CBF1-interacting co-repressor CIR N-terminal" evidence="3">
    <location>
        <begin position="10"/>
        <end position="46"/>
    </location>
</feature>
<keyword evidence="1" id="KW-0175">Coiled coil</keyword>
<dbReference type="RefSeq" id="XP_040726958.1">
    <property type="nucleotide sequence ID" value="XM_040870980.1"/>
</dbReference>
<evidence type="ECO:0000313" key="4">
    <source>
        <dbReference type="EMBL" id="ORY85476.1"/>
    </source>
</evidence>
<feature type="compositionally biased region" description="Basic and acidic residues" evidence="2">
    <location>
        <begin position="141"/>
        <end position="159"/>
    </location>
</feature>
<dbReference type="Pfam" id="PF10197">
    <property type="entry name" value="Cir_N"/>
    <property type="match status" value="1"/>
</dbReference>
<dbReference type="AlphaFoldDB" id="A0A1Y2FQJ2"/>
<dbReference type="EMBL" id="MCFI01000004">
    <property type="protein sequence ID" value="ORY85476.1"/>
    <property type="molecule type" value="Genomic_DNA"/>
</dbReference>
<accession>A0A1Y2FQJ2</accession>
<proteinExistence type="predicted"/>
<dbReference type="PANTHER" id="PTHR22093">
    <property type="entry name" value="LEUKOCYTE RECEPTOR CLUSTER LRC MEMBER 1"/>
    <property type="match status" value="1"/>
</dbReference>